<gene>
    <name evidence="1" type="ORF">Alexandra_47</name>
</gene>
<name>A0A2Z4QDY4_9CAUD</name>
<reference evidence="1 2" key="1">
    <citation type="submission" date="2018-04" db="EMBL/GenBank/DDBJ databases">
        <authorList>
            <person name="Go L.Y."/>
            <person name="Mitchell J.A."/>
        </authorList>
    </citation>
    <scope>NUCLEOTIDE SEQUENCE [LARGE SCALE GENOMIC DNA]</scope>
</reference>
<protein>
    <submittedName>
        <fullName evidence="1">Uncharacterized protein</fullName>
    </submittedName>
</protein>
<keyword evidence="2" id="KW-1185">Reference proteome</keyword>
<proteinExistence type="predicted"/>
<accession>A0A2Z4QDY4</accession>
<dbReference type="EMBL" id="MH248138">
    <property type="protein sequence ID" value="AWY08327.1"/>
    <property type="molecule type" value="Genomic_DNA"/>
</dbReference>
<evidence type="ECO:0000313" key="2">
    <source>
        <dbReference type="Proteomes" id="UP000251795"/>
    </source>
</evidence>
<organism evidence="1 2">
    <name type="scientific">Erwinia phage vB_EamM_Alexandra</name>
    <dbReference type="NCBI Taxonomy" id="2201424"/>
    <lineage>
        <taxon>Viruses</taxon>
        <taxon>Duplodnaviria</taxon>
        <taxon>Heunggongvirae</taxon>
        <taxon>Uroviricota</taxon>
        <taxon>Caudoviricetes</taxon>
        <taxon>Alexandravirus</taxon>
        <taxon>Alexandravirus alexandra</taxon>
    </lineage>
</organism>
<sequence>MKNENWYEADDEQLTVEQIEAIQRKANEDAIRSGKPLPDADDPCWVRLF</sequence>
<dbReference type="Proteomes" id="UP000251795">
    <property type="component" value="Segment"/>
</dbReference>
<evidence type="ECO:0000313" key="1">
    <source>
        <dbReference type="EMBL" id="AWY08327.1"/>
    </source>
</evidence>